<dbReference type="EMBL" id="VSRR010000531">
    <property type="protein sequence ID" value="MPC16731.1"/>
    <property type="molecule type" value="Genomic_DNA"/>
</dbReference>
<accession>A0A5B7D643</accession>
<evidence type="ECO:0000313" key="2">
    <source>
        <dbReference type="Proteomes" id="UP000324222"/>
    </source>
</evidence>
<protein>
    <submittedName>
        <fullName evidence="1">Uncharacterized protein</fullName>
    </submittedName>
</protein>
<gene>
    <name evidence="1" type="ORF">E2C01_009564</name>
</gene>
<dbReference type="AlphaFoldDB" id="A0A5B7D643"/>
<dbReference type="Proteomes" id="UP000324222">
    <property type="component" value="Unassembled WGS sequence"/>
</dbReference>
<proteinExistence type="predicted"/>
<keyword evidence="2" id="KW-1185">Reference proteome</keyword>
<reference evidence="1 2" key="1">
    <citation type="submission" date="2019-05" db="EMBL/GenBank/DDBJ databases">
        <title>Another draft genome of Portunus trituberculatus and its Hox gene families provides insights of decapod evolution.</title>
        <authorList>
            <person name="Jeong J.-H."/>
            <person name="Song I."/>
            <person name="Kim S."/>
            <person name="Choi T."/>
            <person name="Kim D."/>
            <person name="Ryu S."/>
            <person name="Kim W."/>
        </authorList>
    </citation>
    <scope>NUCLEOTIDE SEQUENCE [LARGE SCALE GENOMIC DNA]</scope>
    <source>
        <tissue evidence="1">Muscle</tissue>
    </source>
</reference>
<organism evidence="1 2">
    <name type="scientific">Portunus trituberculatus</name>
    <name type="common">Swimming crab</name>
    <name type="synonym">Neptunus trituberculatus</name>
    <dbReference type="NCBI Taxonomy" id="210409"/>
    <lineage>
        <taxon>Eukaryota</taxon>
        <taxon>Metazoa</taxon>
        <taxon>Ecdysozoa</taxon>
        <taxon>Arthropoda</taxon>
        <taxon>Crustacea</taxon>
        <taxon>Multicrustacea</taxon>
        <taxon>Malacostraca</taxon>
        <taxon>Eumalacostraca</taxon>
        <taxon>Eucarida</taxon>
        <taxon>Decapoda</taxon>
        <taxon>Pleocyemata</taxon>
        <taxon>Brachyura</taxon>
        <taxon>Eubrachyura</taxon>
        <taxon>Portunoidea</taxon>
        <taxon>Portunidae</taxon>
        <taxon>Portuninae</taxon>
        <taxon>Portunus</taxon>
    </lineage>
</organism>
<evidence type="ECO:0000313" key="1">
    <source>
        <dbReference type="EMBL" id="MPC16731.1"/>
    </source>
</evidence>
<name>A0A5B7D643_PORTR</name>
<comment type="caution">
    <text evidence="1">The sequence shown here is derived from an EMBL/GenBank/DDBJ whole genome shotgun (WGS) entry which is preliminary data.</text>
</comment>
<sequence length="92" mass="10297">MVHHVAAKFEFKSPSVHSVVCGHPTAKSEFRHAEIHSPSAGPYCTQLGELAKDNKKDKRKKDHLVTSLLTEPIISQRTGTRLETFLMDEVKS</sequence>